<gene>
    <name evidence="9" type="ORF">KFL_000050200</name>
</gene>
<keyword evidence="10" id="KW-1185">Reference proteome</keyword>
<dbReference type="FunFam" id="1.10.510.10:FF:000146">
    <property type="entry name" value="LRR receptor-like serine/threonine-protein kinase IOS1"/>
    <property type="match status" value="1"/>
</dbReference>
<keyword evidence="6" id="KW-0812">Transmembrane</keyword>
<dbReference type="Proteomes" id="UP000054558">
    <property type="component" value="Unassembled WGS sequence"/>
</dbReference>
<evidence type="ECO:0000256" key="6">
    <source>
        <dbReference type="SAM" id="Phobius"/>
    </source>
</evidence>
<dbReference type="STRING" id="105231.A0A1Y1HIZ9"/>
<dbReference type="AlphaFoldDB" id="A0A1Y1HIZ9"/>
<feature type="transmembrane region" description="Helical" evidence="6">
    <location>
        <begin position="462"/>
        <end position="488"/>
    </location>
</feature>
<protein>
    <submittedName>
        <fullName evidence="9">Protein kinase superfamily protein</fullName>
    </submittedName>
</protein>
<dbReference type="InterPro" id="IPR052059">
    <property type="entry name" value="CR_Ser/Thr_kinase"/>
</dbReference>
<dbReference type="GO" id="GO:0005524">
    <property type="term" value="F:ATP binding"/>
    <property type="evidence" value="ECO:0007669"/>
    <property type="project" value="UniProtKB-UniRule"/>
</dbReference>
<dbReference type="PROSITE" id="PS00107">
    <property type="entry name" value="PROTEIN_KINASE_ATP"/>
    <property type="match status" value="1"/>
</dbReference>
<evidence type="ECO:0000259" key="8">
    <source>
        <dbReference type="PROSITE" id="PS50011"/>
    </source>
</evidence>
<dbReference type="PROSITE" id="PS00108">
    <property type="entry name" value="PROTEIN_KINASE_ST"/>
    <property type="match status" value="1"/>
</dbReference>
<feature type="binding site" evidence="5">
    <location>
        <position position="562"/>
    </location>
    <ligand>
        <name>ATP</name>
        <dbReference type="ChEBI" id="CHEBI:30616"/>
    </ligand>
</feature>
<evidence type="ECO:0000256" key="7">
    <source>
        <dbReference type="SAM" id="SignalP"/>
    </source>
</evidence>
<dbReference type="SUPFAM" id="SSF56112">
    <property type="entry name" value="Protein kinase-like (PK-like)"/>
    <property type="match status" value="1"/>
</dbReference>
<evidence type="ECO:0000313" key="9">
    <source>
        <dbReference type="EMBL" id="GAQ77883.1"/>
    </source>
</evidence>
<evidence type="ECO:0000256" key="5">
    <source>
        <dbReference type="PROSITE-ProRule" id="PRU10141"/>
    </source>
</evidence>
<dbReference type="SMART" id="SM00220">
    <property type="entry name" value="S_TKc"/>
    <property type="match status" value="1"/>
</dbReference>
<keyword evidence="2 5" id="KW-0547">Nucleotide-binding</keyword>
<dbReference type="OrthoDB" id="4062651at2759"/>
<keyword evidence="7" id="KW-0732">Signal</keyword>
<dbReference type="EMBL" id="DF236954">
    <property type="protein sequence ID" value="GAQ77883.1"/>
    <property type="molecule type" value="Genomic_DNA"/>
</dbReference>
<keyword evidence="6" id="KW-1133">Transmembrane helix</keyword>
<dbReference type="InterPro" id="IPR017441">
    <property type="entry name" value="Protein_kinase_ATP_BS"/>
</dbReference>
<organism evidence="9 10">
    <name type="scientific">Klebsormidium nitens</name>
    <name type="common">Green alga</name>
    <name type="synonym">Ulothrix nitens</name>
    <dbReference type="NCBI Taxonomy" id="105231"/>
    <lineage>
        <taxon>Eukaryota</taxon>
        <taxon>Viridiplantae</taxon>
        <taxon>Streptophyta</taxon>
        <taxon>Klebsormidiophyceae</taxon>
        <taxon>Klebsormidiales</taxon>
        <taxon>Klebsormidiaceae</taxon>
        <taxon>Klebsormidium</taxon>
    </lineage>
</organism>
<dbReference type="InterPro" id="IPR008271">
    <property type="entry name" value="Ser/Thr_kinase_AS"/>
</dbReference>
<evidence type="ECO:0000256" key="2">
    <source>
        <dbReference type="ARBA" id="ARBA00022741"/>
    </source>
</evidence>
<evidence type="ECO:0000313" key="10">
    <source>
        <dbReference type="Proteomes" id="UP000054558"/>
    </source>
</evidence>
<accession>A0A1Y1HIZ9</accession>
<dbReference type="Gene3D" id="3.30.200.20">
    <property type="entry name" value="Phosphorylase Kinase, domain 1"/>
    <property type="match status" value="1"/>
</dbReference>
<dbReference type="InterPro" id="IPR043891">
    <property type="entry name" value="SPARK"/>
</dbReference>
<reference evidence="9 10" key="1">
    <citation type="journal article" date="2014" name="Nat. Commun.">
        <title>Klebsormidium flaccidum genome reveals primary factors for plant terrestrial adaptation.</title>
        <authorList>
            <person name="Hori K."/>
            <person name="Maruyama F."/>
            <person name="Fujisawa T."/>
            <person name="Togashi T."/>
            <person name="Yamamoto N."/>
            <person name="Seo M."/>
            <person name="Sato S."/>
            <person name="Yamada T."/>
            <person name="Mori H."/>
            <person name="Tajima N."/>
            <person name="Moriyama T."/>
            <person name="Ikeuchi M."/>
            <person name="Watanabe M."/>
            <person name="Wada H."/>
            <person name="Kobayashi K."/>
            <person name="Saito M."/>
            <person name="Masuda T."/>
            <person name="Sasaki-Sekimoto Y."/>
            <person name="Mashiguchi K."/>
            <person name="Awai K."/>
            <person name="Shimojima M."/>
            <person name="Masuda S."/>
            <person name="Iwai M."/>
            <person name="Nobusawa T."/>
            <person name="Narise T."/>
            <person name="Kondo S."/>
            <person name="Saito H."/>
            <person name="Sato R."/>
            <person name="Murakawa M."/>
            <person name="Ihara Y."/>
            <person name="Oshima-Yamada Y."/>
            <person name="Ohtaka K."/>
            <person name="Satoh M."/>
            <person name="Sonobe K."/>
            <person name="Ishii M."/>
            <person name="Ohtani R."/>
            <person name="Kanamori-Sato M."/>
            <person name="Honoki R."/>
            <person name="Miyazaki D."/>
            <person name="Mochizuki H."/>
            <person name="Umetsu J."/>
            <person name="Higashi K."/>
            <person name="Shibata D."/>
            <person name="Kamiya Y."/>
            <person name="Sato N."/>
            <person name="Nakamura Y."/>
            <person name="Tabata S."/>
            <person name="Ida S."/>
            <person name="Kurokawa K."/>
            <person name="Ohta H."/>
        </authorList>
    </citation>
    <scope>NUCLEOTIDE SEQUENCE [LARGE SCALE GENOMIC DNA]</scope>
    <source>
        <strain evidence="9 10">NIES-2285</strain>
    </source>
</reference>
<dbReference type="Pfam" id="PF19160">
    <property type="entry name" value="SPARK"/>
    <property type="match status" value="2"/>
</dbReference>
<keyword evidence="6" id="KW-0472">Membrane</keyword>
<keyword evidence="1" id="KW-0808">Transferase</keyword>
<feature type="domain" description="Protein kinase" evidence="8">
    <location>
        <begin position="535"/>
        <end position="833"/>
    </location>
</feature>
<keyword evidence="3 9" id="KW-0418">Kinase</keyword>
<feature type="chain" id="PRO_5013299258" evidence="7">
    <location>
        <begin position="34"/>
        <end position="885"/>
    </location>
</feature>
<dbReference type="PANTHER" id="PTHR47973">
    <property type="entry name" value="CYSTEINE-RICH RECEPTOR-LIKE PROTEIN KINASE 3"/>
    <property type="match status" value="1"/>
</dbReference>
<evidence type="ECO:0000256" key="1">
    <source>
        <dbReference type="ARBA" id="ARBA00022679"/>
    </source>
</evidence>
<dbReference type="GO" id="GO:0004672">
    <property type="term" value="F:protein kinase activity"/>
    <property type="evidence" value="ECO:0000318"/>
    <property type="project" value="GO_Central"/>
</dbReference>
<dbReference type="OMA" id="CTERHER"/>
<dbReference type="PROSITE" id="PS50011">
    <property type="entry name" value="PROTEIN_KINASE_DOM"/>
    <property type="match status" value="1"/>
</dbReference>
<dbReference type="InterPro" id="IPR000719">
    <property type="entry name" value="Prot_kinase_dom"/>
</dbReference>
<dbReference type="GO" id="GO:0045088">
    <property type="term" value="P:regulation of innate immune response"/>
    <property type="evidence" value="ECO:0000318"/>
    <property type="project" value="GO_Central"/>
</dbReference>
<dbReference type="Pfam" id="PF00069">
    <property type="entry name" value="Pkinase"/>
    <property type="match status" value="1"/>
</dbReference>
<dbReference type="Gene3D" id="1.10.510.10">
    <property type="entry name" value="Transferase(Phosphotransferase) domain 1"/>
    <property type="match status" value="1"/>
</dbReference>
<dbReference type="InterPro" id="IPR011009">
    <property type="entry name" value="Kinase-like_dom_sf"/>
</dbReference>
<keyword evidence="4 5" id="KW-0067">ATP-binding</keyword>
<name>A0A1Y1HIZ9_KLENI</name>
<sequence>MLQRMNRAFHHKRTSAGFALSLVLLVFVQHSRADYVETAPRPGAPLPPSIIPGECPLVFLKADIQYAKQTACSSGPGDSGTSNAIAVSAAGAFSNSSITSCCIHMKAVLWQARVRYANETGRLLLPQASADACIQSLNTSAIAAGLPALGWCDIKSQMLSEDAGKACGDDLTTVYDFWSASSRTFPGTVGTSCYGENADCGLCTTLITNKIMSLGSSTPALLATTSCQDLAQVAMAAAAYPVAIANGIARCLYNVDIEPIPQASKCTAYDWSRQNWTSIVRSCGAESYRADRCCQLVHGQYHFMLVTALNKTRYGMDQGQAEVCFSEYKAGLAAHGVSPATPESCRVTAATALLNIGCYNYSTLQQQVSTRYFHYFDGNCTHSGGGDCSHCSQTLLDVGNELANTTSVAYLNACQQLVVHQYYLWLANVESVPERGNCYYQFPPGLELTMVPLLPSKSASNIALIAGVSCASAVVLLGVLAIVAFVLWRRYPLYKAEWDAEKKTLGRLSSIQQRVVGNRLQVFTKRQLSKATQDFSESRVVGVGGSGKVYVGELNGDIVAVKDSTFGSNNDGAKEAWNEVATLAQYRHRHLVVLKGCCLTGSNSFLVYEFMEQGSVEDHLCPTAAVSAGRATESSVRAQFLNWPTRDKIALGTAKGLAYLHEECKPRCIHRDVKLSNILLANDFEPKLADFGLARRTDPQDTHVTTAIAGTWGYLSPEYMATGKLTEKSDVYSFGVVLLCLVAGRRPTQSNAPEEQVHILKIHLAEWAWALAERSELEQLIDPRLEGERHEFAANMERMTKVALLCVHTAASVRPSMRQCADMLMGRMEVPRLPRRLPSLYTVSSLASSDPESSAGLSSGQLSSILSRGAGILSMSSDYDPKSVP</sequence>
<proteinExistence type="predicted"/>
<feature type="signal peptide" evidence="7">
    <location>
        <begin position="1"/>
        <end position="33"/>
    </location>
</feature>
<evidence type="ECO:0000256" key="4">
    <source>
        <dbReference type="ARBA" id="ARBA00022840"/>
    </source>
</evidence>
<evidence type="ECO:0000256" key="3">
    <source>
        <dbReference type="ARBA" id="ARBA00022777"/>
    </source>
</evidence>